<organism evidence="3 4">
    <name type="scientific">Novacetimonas hansenii</name>
    <name type="common">Komagataeibacter hansenii</name>
    <dbReference type="NCBI Taxonomy" id="436"/>
    <lineage>
        <taxon>Bacteria</taxon>
        <taxon>Pseudomonadati</taxon>
        <taxon>Pseudomonadota</taxon>
        <taxon>Alphaproteobacteria</taxon>
        <taxon>Acetobacterales</taxon>
        <taxon>Acetobacteraceae</taxon>
        <taxon>Novacetimonas</taxon>
    </lineage>
</organism>
<evidence type="ECO:0000313" key="4">
    <source>
        <dbReference type="Proteomes" id="UP001202887"/>
    </source>
</evidence>
<proteinExistence type="predicted"/>
<sequence length="307" mass="31732">MRATYLASVAMVLVLAGCGGGGKVAAPTDGTLSQDMETGRDAVDLGRLSVAEGQYRAAGVRALARDDVAAIGDAGYNLAVVQLDENRPQDALTTIASTRAALSVRGTQSDDTGLDLVQAGALYRLDRFDEAANSATSAARASDPAIVEKAQLLSGIIADARGDRGTLDKVAAYFTQLPKTAAWSWLADAQEITARRLLADGGSAQTAYQDAMQAVAARQTHVEYRDMARGLSVAARAAGQAGNASQAAALYLRASQSAQKEGDTQNADAWRKLAGTLNMPDPFASPANDSTTQPRAAATATGAVTQK</sequence>
<feature type="signal peptide" evidence="2">
    <location>
        <begin position="1"/>
        <end position="25"/>
    </location>
</feature>
<feature type="region of interest" description="Disordered" evidence="1">
    <location>
        <begin position="274"/>
        <end position="307"/>
    </location>
</feature>
<name>A0AAW5EP66_NOVHA</name>
<evidence type="ECO:0000256" key="2">
    <source>
        <dbReference type="SAM" id="SignalP"/>
    </source>
</evidence>
<evidence type="ECO:0000313" key="3">
    <source>
        <dbReference type="EMBL" id="MCJ8352512.1"/>
    </source>
</evidence>
<keyword evidence="2" id="KW-0732">Signal</keyword>
<evidence type="ECO:0000256" key="1">
    <source>
        <dbReference type="SAM" id="MobiDB-lite"/>
    </source>
</evidence>
<gene>
    <name evidence="3" type="ORF">K1W68_00635</name>
</gene>
<comment type="caution">
    <text evidence="3">The sequence shown here is derived from an EMBL/GenBank/DDBJ whole genome shotgun (WGS) entry which is preliminary data.</text>
</comment>
<accession>A0AAW5EP66</accession>
<reference evidence="3" key="2">
    <citation type="submission" date="2022-03" db="EMBL/GenBank/DDBJ databases">
        <authorList>
            <person name="Ryngajllo M."/>
            <person name="Jacek P."/>
            <person name="Kubiak K."/>
        </authorList>
    </citation>
    <scope>NUCLEOTIDE SEQUENCE</scope>
    <source>
        <strain evidence="3">SI1</strain>
    </source>
</reference>
<reference evidence="3" key="1">
    <citation type="journal article" date="2021" name="Polymers (Basel)">
        <title>Highly Stretchable Bacterial Cellulose Produced by Komagataeibacter hansenii SI1.</title>
        <authorList>
            <person name="Cielecka I."/>
            <person name="Ryngajllo M."/>
            <person name="Maniukiewicz W."/>
            <person name="Bielecki S."/>
        </authorList>
    </citation>
    <scope>NUCLEOTIDE SEQUENCE</scope>
    <source>
        <strain evidence="3">SI1</strain>
    </source>
</reference>
<feature type="chain" id="PRO_5043588208" description="Tetratricopeptide repeat protein" evidence="2">
    <location>
        <begin position="26"/>
        <end position="307"/>
    </location>
</feature>
<dbReference type="EMBL" id="JAIBCX010000001">
    <property type="protein sequence ID" value="MCJ8352512.1"/>
    <property type="molecule type" value="Genomic_DNA"/>
</dbReference>
<protein>
    <recommendedName>
        <fullName evidence="5">Tetratricopeptide repeat protein</fullName>
    </recommendedName>
</protein>
<dbReference type="Proteomes" id="UP001202887">
    <property type="component" value="Unassembled WGS sequence"/>
</dbReference>
<dbReference type="AlphaFoldDB" id="A0AAW5EP66"/>
<evidence type="ECO:0008006" key="5">
    <source>
        <dbReference type="Google" id="ProtNLM"/>
    </source>
</evidence>
<dbReference type="PROSITE" id="PS51257">
    <property type="entry name" value="PROKAR_LIPOPROTEIN"/>
    <property type="match status" value="1"/>
</dbReference>